<dbReference type="Gene3D" id="3.40.50.720">
    <property type="entry name" value="NAD(P)-binding Rossmann-like Domain"/>
    <property type="match status" value="1"/>
</dbReference>
<dbReference type="CDD" id="cd00757">
    <property type="entry name" value="ThiF_MoeB_HesA_family"/>
    <property type="match status" value="1"/>
</dbReference>
<feature type="domain" description="THIF-type NAD/FAD binding fold" evidence="1">
    <location>
        <begin position="6"/>
        <end position="242"/>
    </location>
</feature>
<organism evidence="2 3">
    <name type="scientific">Natronospira bacteriovora</name>
    <dbReference type="NCBI Taxonomy" id="3069753"/>
    <lineage>
        <taxon>Bacteria</taxon>
        <taxon>Pseudomonadati</taxon>
        <taxon>Pseudomonadota</taxon>
        <taxon>Gammaproteobacteria</taxon>
        <taxon>Natronospirales</taxon>
        <taxon>Natronospiraceae</taxon>
        <taxon>Natronospira</taxon>
    </lineage>
</organism>
<evidence type="ECO:0000259" key="1">
    <source>
        <dbReference type="Pfam" id="PF00899"/>
    </source>
</evidence>
<dbReference type="NCBIfam" id="NF004281">
    <property type="entry name" value="PRK05690.1"/>
    <property type="match status" value="1"/>
</dbReference>
<dbReference type="InterPro" id="IPR035985">
    <property type="entry name" value="Ubiquitin-activating_enz"/>
</dbReference>
<reference evidence="2 3" key="1">
    <citation type="submission" date="2023-08" db="EMBL/GenBank/DDBJ databases">
        <title>Whole-genome sequencing of halo(alkali)philic microorganisms from hypersaline lakes.</title>
        <authorList>
            <person name="Sorokin D.Y."/>
            <person name="Abbas B."/>
            <person name="Merkel A.Y."/>
        </authorList>
    </citation>
    <scope>NUCLEOTIDE SEQUENCE [LARGE SCALE GENOMIC DNA]</scope>
    <source>
        <strain evidence="2 3">AB-CW4</strain>
    </source>
</reference>
<dbReference type="SUPFAM" id="SSF69572">
    <property type="entry name" value="Activating enzymes of the ubiquitin-like proteins"/>
    <property type="match status" value="1"/>
</dbReference>
<dbReference type="PANTHER" id="PTHR10953:SF102">
    <property type="entry name" value="ADENYLYLTRANSFERASE AND SULFURTRANSFERASE MOCS3"/>
    <property type="match status" value="1"/>
</dbReference>
<dbReference type="RefSeq" id="WP_306727226.1">
    <property type="nucleotide sequence ID" value="NZ_JAVDDT010000001.1"/>
</dbReference>
<name>A0ABU0W402_9GAMM</name>
<dbReference type="Pfam" id="PF00899">
    <property type="entry name" value="ThiF"/>
    <property type="match status" value="1"/>
</dbReference>
<gene>
    <name evidence="2" type="ORF">RBH19_02530</name>
</gene>
<dbReference type="PANTHER" id="PTHR10953">
    <property type="entry name" value="UBIQUITIN-ACTIVATING ENZYME E1"/>
    <property type="match status" value="1"/>
</dbReference>
<evidence type="ECO:0000313" key="3">
    <source>
        <dbReference type="Proteomes" id="UP001239019"/>
    </source>
</evidence>
<evidence type="ECO:0000313" key="2">
    <source>
        <dbReference type="EMBL" id="MDQ2068748.1"/>
    </source>
</evidence>
<dbReference type="InterPro" id="IPR000594">
    <property type="entry name" value="ThiF_NAD_FAD-bd"/>
</dbReference>
<dbReference type="InterPro" id="IPR045886">
    <property type="entry name" value="ThiF/MoeB/HesA"/>
</dbReference>
<keyword evidence="3" id="KW-1185">Reference proteome</keyword>
<protein>
    <submittedName>
        <fullName evidence="2">HesA/MoeB/ThiF family protein</fullName>
    </submittedName>
</protein>
<accession>A0ABU0W402</accession>
<dbReference type="Proteomes" id="UP001239019">
    <property type="component" value="Unassembled WGS sequence"/>
</dbReference>
<proteinExistence type="predicted"/>
<sequence>MNDTRYARHHALPGFGPDAQALLARSRVLVIGVGGLGCASAAYLTAAGVGELMLADFDTVDEANLQRQILFGDAELGRRKVEAAAERLHALNGQARIRCLDRRLDEPALRAAAEEADVIVDGSDNFPTRFNSNRASLATRTPLVSGSAIRWQGQLAVFDPVRPASGCYACLFDELAPDEDMGDCARNGVLSPLVGVIGSMQAVETIKLLTHCGDSVGGRLLRYDALSGRWQESRFARDPECTACGDCS</sequence>
<dbReference type="EMBL" id="JAVDDT010000001">
    <property type="protein sequence ID" value="MDQ2068748.1"/>
    <property type="molecule type" value="Genomic_DNA"/>
</dbReference>
<comment type="caution">
    <text evidence="2">The sequence shown here is derived from an EMBL/GenBank/DDBJ whole genome shotgun (WGS) entry which is preliminary data.</text>
</comment>